<gene>
    <name evidence="1" type="ORF">PV04_00479</name>
</gene>
<dbReference type="Proteomes" id="UP000054266">
    <property type="component" value="Unassembled WGS sequence"/>
</dbReference>
<name>A0A0D2FUZ4_9EURO</name>
<sequence>MAGAAVKADPSATYHFETLLNFRDVGAHINTITGRTVLETGLLFRSARPDEASQSDRDQLVNKYRVKTIIDLRSKTEHINAAKKRSEVRSSVNSAALPSSDKTFDDEVRQPVEIPGIRYTYINLNGKGFERHLIWQLKYTSLIKLVFLMALGYRIQGISVLGKELMLPRGLTGLGMDTLDCSGPEIKEVFDVLADSTAWPVMINCTQGKDRTGITIFLVLLLCGVDLSAITQDYVKSEDELEPEKAERMKEIESIGLDESFATCPPDFCEKVVQHLESKYGGIDTYLTKIGVDANQAERVRRVLKANS</sequence>
<dbReference type="HOGENOM" id="CLU_057546_2_0_1"/>
<evidence type="ECO:0000313" key="2">
    <source>
        <dbReference type="Proteomes" id="UP000054266"/>
    </source>
</evidence>
<keyword evidence="2" id="KW-1185">Reference proteome</keyword>
<dbReference type="PANTHER" id="PTHR31126:SF10">
    <property type="entry name" value="PROTEIN PHOSPHATASE, PUTATIVE (AFU_ORTHOLOGUE AFUA_6G06650)-RELATED"/>
    <property type="match status" value="1"/>
</dbReference>
<dbReference type="InterPro" id="IPR026893">
    <property type="entry name" value="Tyr/Ser_Pase_IphP-type"/>
</dbReference>
<proteinExistence type="predicted"/>
<dbReference type="PANTHER" id="PTHR31126">
    <property type="entry name" value="TYROSINE-PROTEIN PHOSPHATASE"/>
    <property type="match status" value="1"/>
</dbReference>
<evidence type="ECO:0008006" key="3">
    <source>
        <dbReference type="Google" id="ProtNLM"/>
    </source>
</evidence>
<organism evidence="1 2">
    <name type="scientific">Phialophora macrospora</name>
    <dbReference type="NCBI Taxonomy" id="1851006"/>
    <lineage>
        <taxon>Eukaryota</taxon>
        <taxon>Fungi</taxon>
        <taxon>Dikarya</taxon>
        <taxon>Ascomycota</taxon>
        <taxon>Pezizomycotina</taxon>
        <taxon>Eurotiomycetes</taxon>
        <taxon>Chaetothyriomycetidae</taxon>
        <taxon>Chaetothyriales</taxon>
        <taxon>Herpotrichiellaceae</taxon>
        <taxon>Phialophora</taxon>
    </lineage>
</organism>
<evidence type="ECO:0000313" key="1">
    <source>
        <dbReference type="EMBL" id="KIW72273.1"/>
    </source>
</evidence>
<dbReference type="STRING" id="5601.A0A0D2FUZ4"/>
<reference evidence="1 2" key="1">
    <citation type="submission" date="2015-01" db="EMBL/GenBank/DDBJ databases">
        <title>The Genome Sequence of Capronia semiimmersa CBS27337.</title>
        <authorList>
            <consortium name="The Broad Institute Genomics Platform"/>
            <person name="Cuomo C."/>
            <person name="de Hoog S."/>
            <person name="Gorbushina A."/>
            <person name="Stielow B."/>
            <person name="Teixiera M."/>
            <person name="Abouelleil A."/>
            <person name="Chapman S.B."/>
            <person name="Priest M."/>
            <person name="Young S.K."/>
            <person name="Wortman J."/>
            <person name="Nusbaum C."/>
            <person name="Birren B."/>
        </authorList>
    </citation>
    <scope>NUCLEOTIDE SEQUENCE [LARGE SCALE GENOMIC DNA]</scope>
    <source>
        <strain evidence="1 2">CBS 27337</strain>
    </source>
</reference>
<dbReference type="AlphaFoldDB" id="A0A0D2FUZ4"/>
<dbReference type="Gene3D" id="3.90.190.10">
    <property type="entry name" value="Protein tyrosine phosphatase superfamily"/>
    <property type="match status" value="1"/>
</dbReference>
<dbReference type="InterPro" id="IPR029021">
    <property type="entry name" value="Prot-tyrosine_phosphatase-like"/>
</dbReference>
<dbReference type="EMBL" id="KN846956">
    <property type="protein sequence ID" value="KIW72273.1"/>
    <property type="molecule type" value="Genomic_DNA"/>
</dbReference>
<accession>A0A0D2FUZ4</accession>
<dbReference type="Pfam" id="PF13350">
    <property type="entry name" value="Y_phosphatase3"/>
    <property type="match status" value="2"/>
</dbReference>
<dbReference type="SUPFAM" id="SSF52799">
    <property type="entry name" value="(Phosphotyrosine protein) phosphatases II"/>
    <property type="match status" value="1"/>
</dbReference>
<dbReference type="GO" id="GO:0004721">
    <property type="term" value="F:phosphoprotein phosphatase activity"/>
    <property type="evidence" value="ECO:0007669"/>
    <property type="project" value="InterPro"/>
</dbReference>
<protein>
    <recommendedName>
        <fullName evidence="3">Tyrosine specific protein phosphatases domain-containing protein</fullName>
    </recommendedName>
</protein>